<name>A0A9P6NFD6_9BASI</name>
<reference evidence="1" key="1">
    <citation type="submission" date="2013-11" db="EMBL/GenBank/DDBJ databases">
        <title>Genome sequence of the fusiform rust pathogen reveals effectors for host alternation and coevolution with pine.</title>
        <authorList>
            <consortium name="DOE Joint Genome Institute"/>
            <person name="Smith K."/>
            <person name="Pendleton A."/>
            <person name="Kubisiak T."/>
            <person name="Anderson C."/>
            <person name="Salamov A."/>
            <person name="Aerts A."/>
            <person name="Riley R."/>
            <person name="Clum A."/>
            <person name="Lindquist E."/>
            <person name="Ence D."/>
            <person name="Campbell M."/>
            <person name="Kronenberg Z."/>
            <person name="Feau N."/>
            <person name="Dhillon B."/>
            <person name="Hamelin R."/>
            <person name="Burleigh J."/>
            <person name="Smith J."/>
            <person name="Yandell M."/>
            <person name="Nelson C."/>
            <person name="Grigoriev I."/>
            <person name="Davis J."/>
        </authorList>
    </citation>
    <scope>NUCLEOTIDE SEQUENCE</scope>
    <source>
        <strain evidence="1">G11</strain>
    </source>
</reference>
<sequence>MEGVVKLVITGLYSISYNRRLSIKTRSYAKKAVYEILTWRSNILVGDLPRHIYFNLDFTEMNTFLGQVLDRGNFGGQAVWEFIQETFKNRKMMLDMAKEFHYGNPTLETMMNDSWELWIPVFVIAVSVTKSHEKDLLLLLLEFSQLSHHSKALTTFLNLRELEMKVMAQKACVALANKSKELRSYYVYWQTKTADRVLLKNPFLAEEIRAMLLVVIPDANQLNLEYKNELREMAQLKYMTDLRYQTSVHLLGEVAILKLNEKGLEARGDPTFENVWEVLQQHRHLMIPVPERRFFLARVLQKISFEINKHTVPQKI</sequence>
<keyword evidence="2" id="KW-1185">Reference proteome</keyword>
<dbReference type="EMBL" id="MU167269">
    <property type="protein sequence ID" value="KAG0145856.1"/>
    <property type="molecule type" value="Genomic_DNA"/>
</dbReference>
<evidence type="ECO:0000313" key="2">
    <source>
        <dbReference type="Proteomes" id="UP000886653"/>
    </source>
</evidence>
<comment type="caution">
    <text evidence="1">The sequence shown here is derived from an EMBL/GenBank/DDBJ whole genome shotgun (WGS) entry which is preliminary data.</text>
</comment>
<protein>
    <submittedName>
        <fullName evidence="1">Uncharacterized protein</fullName>
    </submittedName>
</protein>
<dbReference type="Proteomes" id="UP000886653">
    <property type="component" value="Unassembled WGS sequence"/>
</dbReference>
<dbReference type="AlphaFoldDB" id="A0A9P6NFD6"/>
<dbReference type="OrthoDB" id="10365853at2759"/>
<proteinExistence type="predicted"/>
<organism evidence="1 2">
    <name type="scientific">Cronartium quercuum f. sp. fusiforme G11</name>
    <dbReference type="NCBI Taxonomy" id="708437"/>
    <lineage>
        <taxon>Eukaryota</taxon>
        <taxon>Fungi</taxon>
        <taxon>Dikarya</taxon>
        <taxon>Basidiomycota</taxon>
        <taxon>Pucciniomycotina</taxon>
        <taxon>Pucciniomycetes</taxon>
        <taxon>Pucciniales</taxon>
        <taxon>Coleosporiaceae</taxon>
        <taxon>Cronartium</taxon>
    </lineage>
</organism>
<evidence type="ECO:0000313" key="1">
    <source>
        <dbReference type="EMBL" id="KAG0145856.1"/>
    </source>
</evidence>
<accession>A0A9P6NFD6</accession>
<gene>
    <name evidence="1" type="ORF">CROQUDRAFT_78292</name>
</gene>